<organism evidence="1 2">
    <name type="scientific">Curtobacterium flaccumfaciens</name>
    <dbReference type="NCBI Taxonomy" id="2035"/>
    <lineage>
        <taxon>Bacteria</taxon>
        <taxon>Bacillati</taxon>
        <taxon>Actinomycetota</taxon>
        <taxon>Actinomycetes</taxon>
        <taxon>Micrococcales</taxon>
        <taxon>Microbacteriaceae</taxon>
        <taxon>Curtobacterium</taxon>
    </lineage>
</organism>
<gene>
    <name evidence="1" type="ORF">EDF64_10296</name>
</gene>
<comment type="caution">
    <text evidence="1">The sequence shown here is derived from an EMBL/GenBank/DDBJ whole genome shotgun (WGS) entry which is preliminary data.</text>
</comment>
<dbReference type="GO" id="GO:0003989">
    <property type="term" value="F:acetyl-CoA carboxylase activity"/>
    <property type="evidence" value="ECO:0007669"/>
    <property type="project" value="InterPro"/>
</dbReference>
<sequence>MGRHAAAVPAEEPVSVGADVRVVSGDPTPEELAAVIAVLQRQADEAASLGRPEVTVSPRTGWDVSARGLRRPLEHGAGAWARSLR</sequence>
<dbReference type="Proteomes" id="UP000295764">
    <property type="component" value="Unassembled WGS sequence"/>
</dbReference>
<evidence type="ECO:0000313" key="1">
    <source>
        <dbReference type="EMBL" id="TDN45687.1"/>
    </source>
</evidence>
<protein>
    <submittedName>
        <fullName evidence="1">Acyl-CoA carboxylase epsilon subunit-like protein</fullName>
    </submittedName>
</protein>
<accession>A0A4R6DLK5</accession>
<dbReference type="AlphaFoldDB" id="A0A4R6DLK5"/>
<dbReference type="InterPro" id="IPR032716">
    <property type="entry name" value="ACC_epsilon"/>
</dbReference>
<proteinExistence type="predicted"/>
<name>A0A4R6DLK5_9MICO</name>
<reference evidence="1 2" key="1">
    <citation type="submission" date="2019-03" db="EMBL/GenBank/DDBJ databases">
        <title>Genomic analyses of the natural microbiome of Caenorhabditis elegans.</title>
        <authorList>
            <person name="Samuel B."/>
        </authorList>
    </citation>
    <scope>NUCLEOTIDE SEQUENCE [LARGE SCALE GENOMIC DNA]</scope>
    <source>
        <strain evidence="1 2">JUb65</strain>
    </source>
</reference>
<dbReference type="OrthoDB" id="4300992at2"/>
<dbReference type="GO" id="GO:0004658">
    <property type="term" value="F:propionyl-CoA carboxylase activity"/>
    <property type="evidence" value="ECO:0007669"/>
    <property type="project" value="InterPro"/>
</dbReference>
<dbReference type="STRING" id="2035.RU06_08140"/>
<evidence type="ECO:0000313" key="2">
    <source>
        <dbReference type="Proteomes" id="UP000295764"/>
    </source>
</evidence>
<dbReference type="EMBL" id="SNVW01000002">
    <property type="protein sequence ID" value="TDN45687.1"/>
    <property type="molecule type" value="Genomic_DNA"/>
</dbReference>
<dbReference type="Pfam" id="PF13822">
    <property type="entry name" value="ACC_epsilon"/>
    <property type="match status" value="1"/>
</dbReference>
<dbReference type="RefSeq" id="WP_133518661.1">
    <property type="nucleotide sequence ID" value="NZ_SNVW01000002.1"/>
</dbReference>